<evidence type="ECO:0000313" key="3">
    <source>
        <dbReference type="Proteomes" id="UP000274822"/>
    </source>
</evidence>
<dbReference type="AlphaFoldDB" id="A0A433R0F8"/>
<comment type="caution">
    <text evidence="2">The sequence shown here is derived from an EMBL/GenBank/DDBJ whole genome shotgun (WGS) entry which is preliminary data.</text>
</comment>
<dbReference type="PANTHER" id="PTHR46098">
    <property type="entry name" value="TRNA (CYTOSINE(38)-C(5))-METHYLTRANSFERASE"/>
    <property type="match status" value="1"/>
</dbReference>
<name>A0A433R0F8_9FUNG</name>
<reference evidence="2 3" key="1">
    <citation type="journal article" date="2018" name="New Phytol.">
        <title>Phylogenomics of Endogonaceae and evolution of mycorrhizas within Mucoromycota.</title>
        <authorList>
            <person name="Chang Y."/>
            <person name="Desiro A."/>
            <person name="Na H."/>
            <person name="Sandor L."/>
            <person name="Lipzen A."/>
            <person name="Clum A."/>
            <person name="Barry K."/>
            <person name="Grigoriev I.V."/>
            <person name="Martin F.M."/>
            <person name="Stajich J.E."/>
            <person name="Smith M.E."/>
            <person name="Bonito G."/>
            <person name="Spatafora J.W."/>
        </authorList>
    </citation>
    <scope>NUCLEOTIDE SEQUENCE [LARGE SCALE GENOMIC DNA]</scope>
    <source>
        <strain evidence="2 3">AD002</strain>
    </source>
</reference>
<dbReference type="InterPro" id="IPR050750">
    <property type="entry name" value="C5-MTase"/>
</dbReference>
<dbReference type="PANTHER" id="PTHR46098:SF1">
    <property type="entry name" value="TRNA (CYTOSINE(38)-C(5))-METHYLTRANSFERASE"/>
    <property type="match status" value="1"/>
</dbReference>
<sequence>MPTQKILEFYSGIGGMHYAARLANWDAHVLKAFDINTTANEIYTHNFGKGVVAQVPLFSASNSDIEFTLDSLYRFIVSLCSAAQY</sequence>
<organism evidence="2 3">
    <name type="scientific">Jimgerdemannia flammicorona</name>
    <dbReference type="NCBI Taxonomy" id="994334"/>
    <lineage>
        <taxon>Eukaryota</taxon>
        <taxon>Fungi</taxon>
        <taxon>Fungi incertae sedis</taxon>
        <taxon>Mucoromycota</taxon>
        <taxon>Mucoromycotina</taxon>
        <taxon>Endogonomycetes</taxon>
        <taxon>Endogonales</taxon>
        <taxon>Endogonaceae</taxon>
        <taxon>Jimgerdemannia</taxon>
    </lineage>
</organism>
<keyword evidence="3" id="KW-1185">Reference proteome</keyword>
<evidence type="ECO:0000256" key="1">
    <source>
        <dbReference type="ARBA" id="ARBA00022691"/>
    </source>
</evidence>
<proteinExistence type="predicted"/>
<dbReference type="Gene3D" id="3.40.50.150">
    <property type="entry name" value="Vaccinia Virus protein VP39"/>
    <property type="match status" value="1"/>
</dbReference>
<keyword evidence="1" id="KW-0949">S-adenosyl-L-methionine</keyword>
<gene>
    <name evidence="2" type="ORF">BC938DRAFT_481187</name>
</gene>
<accession>A0A433R0F8</accession>
<dbReference type="GO" id="GO:0005634">
    <property type="term" value="C:nucleus"/>
    <property type="evidence" value="ECO:0007669"/>
    <property type="project" value="TreeGrafter"/>
</dbReference>
<evidence type="ECO:0000313" key="2">
    <source>
        <dbReference type="EMBL" id="RUS35520.1"/>
    </source>
</evidence>
<evidence type="ECO:0008006" key="4">
    <source>
        <dbReference type="Google" id="ProtNLM"/>
    </source>
</evidence>
<dbReference type="SUPFAM" id="SSF53335">
    <property type="entry name" value="S-adenosyl-L-methionine-dependent methyltransferases"/>
    <property type="match status" value="1"/>
</dbReference>
<dbReference type="EMBL" id="RBNJ01000058">
    <property type="protein sequence ID" value="RUS35520.1"/>
    <property type="molecule type" value="Genomic_DNA"/>
</dbReference>
<dbReference type="InterPro" id="IPR029063">
    <property type="entry name" value="SAM-dependent_MTases_sf"/>
</dbReference>
<dbReference type="Proteomes" id="UP000274822">
    <property type="component" value="Unassembled WGS sequence"/>
</dbReference>
<protein>
    <recommendedName>
        <fullName evidence="4">S-adenosyl-L-methionine-dependent methyltransferase</fullName>
    </recommendedName>
</protein>